<protein>
    <submittedName>
        <fullName evidence="3">Uncharacterized protein</fullName>
    </submittedName>
</protein>
<comment type="caution">
    <text evidence="3">The sequence shown here is derived from an EMBL/GenBank/DDBJ whole genome shotgun (WGS) entry which is preliminary data.</text>
</comment>
<dbReference type="OrthoDB" id="3553935at2759"/>
<name>A0A8H7TA24_9HELO</name>
<feature type="region of interest" description="Disordered" evidence="1">
    <location>
        <begin position="19"/>
        <end position="43"/>
    </location>
</feature>
<proteinExistence type="predicted"/>
<gene>
    <name evidence="3" type="ORF">IFR04_010767</name>
</gene>
<accession>A0A8H7TA24</accession>
<keyword evidence="4" id="KW-1185">Reference proteome</keyword>
<evidence type="ECO:0000313" key="3">
    <source>
        <dbReference type="EMBL" id="KAG4416124.1"/>
    </source>
</evidence>
<sequence>MVDRDSLVTHSSDTDINRKSIKTSHFFQQQTSSTSPSTIRKNSQTPYKANTIKMQLVYSTMLLKFAMLLTFFVSLGLTSPAGSPLSTDAGHDTTGLNSTFVNSGAKALPPLSPRSETVADGDGLKFETCVPNKADRAMCTLAYVERSTWGGWGGVWLYDNGCTLLGENHHVARNWLAGRWGLTSKLPWVVDIKITNQWIPKDTKGVKIWYRSYWFVPFYIPIYQFSKFCYRATLATREHPAVYAVFRAPFHCY</sequence>
<organism evidence="3 4">
    <name type="scientific">Cadophora malorum</name>
    <dbReference type="NCBI Taxonomy" id="108018"/>
    <lineage>
        <taxon>Eukaryota</taxon>
        <taxon>Fungi</taxon>
        <taxon>Dikarya</taxon>
        <taxon>Ascomycota</taxon>
        <taxon>Pezizomycotina</taxon>
        <taxon>Leotiomycetes</taxon>
        <taxon>Helotiales</taxon>
        <taxon>Ploettnerulaceae</taxon>
        <taxon>Cadophora</taxon>
    </lineage>
</organism>
<evidence type="ECO:0000256" key="2">
    <source>
        <dbReference type="SAM" id="Phobius"/>
    </source>
</evidence>
<keyword evidence="2" id="KW-0812">Transmembrane</keyword>
<feature type="transmembrane region" description="Helical" evidence="2">
    <location>
        <begin position="56"/>
        <end position="77"/>
    </location>
</feature>
<evidence type="ECO:0000256" key="1">
    <source>
        <dbReference type="SAM" id="MobiDB-lite"/>
    </source>
</evidence>
<reference evidence="3" key="1">
    <citation type="submission" date="2021-02" db="EMBL/GenBank/DDBJ databases">
        <title>Genome sequence Cadophora malorum strain M34.</title>
        <authorList>
            <person name="Stefanovic E."/>
            <person name="Vu D."/>
            <person name="Scully C."/>
            <person name="Dijksterhuis J."/>
            <person name="Roader J."/>
            <person name="Houbraken J."/>
        </authorList>
    </citation>
    <scope>NUCLEOTIDE SEQUENCE</scope>
    <source>
        <strain evidence="3">M34</strain>
    </source>
</reference>
<keyword evidence="2" id="KW-1133">Transmembrane helix</keyword>
<keyword evidence="2" id="KW-0472">Membrane</keyword>
<evidence type="ECO:0000313" key="4">
    <source>
        <dbReference type="Proteomes" id="UP000664132"/>
    </source>
</evidence>
<dbReference type="EMBL" id="JAFJYH010000197">
    <property type="protein sequence ID" value="KAG4416124.1"/>
    <property type="molecule type" value="Genomic_DNA"/>
</dbReference>
<dbReference type="AlphaFoldDB" id="A0A8H7TA24"/>
<feature type="compositionally biased region" description="Low complexity" evidence="1">
    <location>
        <begin position="23"/>
        <end position="38"/>
    </location>
</feature>
<dbReference type="Proteomes" id="UP000664132">
    <property type="component" value="Unassembled WGS sequence"/>
</dbReference>